<protein>
    <recommendedName>
        <fullName evidence="4">Nuf2 DHR10-like domain-containing protein</fullName>
    </recommendedName>
</protein>
<dbReference type="Proteomes" id="UP000012073">
    <property type="component" value="Unassembled WGS sequence"/>
</dbReference>
<dbReference type="Pfam" id="PF18595">
    <property type="entry name" value="Nuf2_DHR10-like"/>
    <property type="match status" value="1"/>
</dbReference>
<name>R7QFU7_CHOCR</name>
<evidence type="ECO:0000256" key="1">
    <source>
        <dbReference type="ARBA" id="ARBA00004123"/>
    </source>
</evidence>
<evidence type="ECO:0000313" key="5">
    <source>
        <dbReference type="EMBL" id="CDF36944.1"/>
    </source>
</evidence>
<keyword evidence="6" id="KW-1185">Reference proteome</keyword>
<dbReference type="InterPro" id="IPR041112">
    <property type="entry name" value="Nuf2_DHR10-like"/>
</dbReference>
<reference evidence="6" key="1">
    <citation type="journal article" date="2013" name="Proc. Natl. Acad. Sci. U.S.A.">
        <title>Genome structure and metabolic features in the red seaweed Chondrus crispus shed light on evolution of the Archaeplastida.</title>
        <authorList>
            <person name="Collen J."/>
            <person name="Porcel B."/>
            <person name="Carre W."/>
            <person name="Ball S.G."/>
            <person name="Chaparro C."/>
            <person name="Tonon T."/>
            <person name="Barbeyron T."/>
            <person name="Michel G."/>
            <person name="Noel B."/>
            <person name="Valentin K."/>
            <person name="Elias M."/>
            <person name="Artiguenave F."/>
            <person name="Arun A."/>
            <person name="Aury J.M."/>
            <person name="Barbosa-Neto J.F."/>
            <person name="Bothwell J.H."/>
            <person name="Bouget F.Y."/>
            <person name="Brillet L."/>
            <person name="Cabello-Hurtado F."/>
            <person name="Capella-Gutierrez S."/>
            <person name="Charrier B."/>
            <person name="Cladiere L."/>
            <person name="Cock J.M."/>
            <person name="Coelho S.M."/>
            <person name="Colleoni C."/>
            <person name="Czjzek M."/>
            <person name="Da Silva C."/>
            <person name="Delage L."/>
            <person name="Denoeud F."/>
            <person name="Deschamps P."/>
            <person name="Dittami S.M."/>
            <person name="Gabaldon T."/>
            <person name="Gachon C.M."/>
            <person name="Groisillier A."/>
            <person name="Herve C."/>
            <person name="Jabbari K."/>
            <person name="Katinka M."/>
            <person name="Kloareg B."/>
            <person name="Kowalczyk N."/>
            <person name="Labadie K."/>
            <person name="Leblanc C."/>
            <person name="Lopez P.J."/>
            <person name="McLachlan D.H."/>
            <person name="Meslet-Cladiere L."/>
            <person name="Moustafa A."/>
            <person name="Nehr Z."/>
            <person name="Nyvall Collen P."/>
            <person name="Panaud O."/>
            <person name="Partensky F."/>
            <person name="Poulain J."/>
            <person name="Rensing S.A."/>
            <person name="Rousvoal S."/>
            <person name="Samson G."/>
            <person name="Symeonidi A."/>
            <person name="Weissenbach J."/>
            <person name="Zambounis A."/>
            <person name="Wincker P."/>
            <person name="Boyen C."/>
        </authorList>
    </citation>
    <scope>NUCLEOTIDE SEQUENCE [LARGE SCALE GENOMIC DNA]</scope>
    <source>
        <strain evidence="6">cv. Stackhouse</strain>
    </source>
</reference>
<dbReference type="Gramene" id="CDF36944">
    <property type="protein sequence ID" value="CDF36944"/>
    <property type="gene ID" value="CHC_T00004939001"/>
</dbReference>
<feature type="domain" description="Nuf2 DHR10-like" evidence="4">
    <location>
        <begin position="1"/>
        <end position="88"/>
    </location>
</feature>
<keyword evidence="3" id="KW-0539">Nucleus</keyword>
<dbReference type="GeneID" id="17324479"/>
<evidence type="ECO:0000256" key="2">
    <source>
        <dbReference type="ARBA" id="ARBA00023054"/>
    </source>
</evidence>
<dbReference type="EMBL" id="HG001808">
    <property type="protein sequence ID" value="CDF36944.1"/>
    <property type="molecule type" value="Genomic_DNA"/>
</dbReference>
<proteinExistence type="predicted"/>
<gene>
    <name evidence="5" type="ORF">CHC_T00004939001</name>
</gene>
<evidence type="ECO:0000259" key="4">
    <source>
        <dbReference type="Pfam" id="PF18595"/>
    </source>
</evidence>
<evidence type="ECO:0000256" key="3">
    <source>
        <dbReference type="ARBA" id="ARBA00023242"/>
    </source>
</evidence>
<dbReference type="GO" id="GO:0005634">
    <property type="term" value="C:nucleus"/>
    <property type="evidence" value="ECO:0007669"/>
    <property type="project" value="UniProtKB-SubCell"/>
</dbReference>
<organism evidence="5 6">
    <name type="scientific">Chondrus crispus</name>
    <name type="common">Carrageen Irish moss</name>
    <name type="synonym">Polymorpha crispa</name>
    <dbReference type="NCBI Taxonomy" id="2769"/>
    <lineage>
        <taxon>Eukaryota</taxon>
        <taxon>Rhodophyta</taxon>
        <taxon>Florideophyceae</taxon>
        <taxon>Rhodymeniophycidae</taxon>
        <taxon>Gigartinales</taxon>
        <taxon>Gigartinaceae</taxon>
        <taxon>Chondrus</taxon>
    </lineage>
</organism>
<dbReference type="KEGG" id="ccp:CHC_T00004939001"/>
<accession>R7QFU7</accession>
<evidence type="ECO:0000313" key="6">
    <source>
        <dbReference type="Proteomes" id="UP000012073"/>
    </source>
</evidence>
<comment type="subcellular location">
    <subcellularLocation>
        <location evidence="1">Nucleus</location>
    </subcellularLocation>
</comment>
<dbReference type="RefSeq" id="XP_005716763.1">
    <property type="nucleotide sequence ID" value="XM_005716706.1"/>
</dbReference>
<sequence>MERRTRTLRMRTDAISKTGHAVEKAGSAIDVVLVEQERAKGLQREIDERRGLLKENEREITTIRNSQGHLTRVVNSVQQKLARVGDQNTDVNRQTGEEDRALVEKEAQFDQEQALLSKEVDEKNVAEKAIKERIVREVTNFSEEVTEFARKQAEMVEKMGAYHADLKKARDIISEDNSKSFGVFKETR</sequence>
<keyword evidence="2" id="KW-0175">Coiled coil</keyword>
<dbReference type="AlphaFoldDB" id="R7QFU7"/>